<dbReference type="InterPro" id="IPR040256">
    <property type="entry name" value="At4g02000-like"/>
</dbReference>
<keyword evidence="5" id="KW-1185">Reference proteome</keyword>
<sequence length="762" mass="84869">MSLCSSVENVPMVSSNIEQHNQVKSGHTLRLELQDMLNSHGMRISQFQADSDVSIENHFTVQASNVVPEMNHVLGSKVDEVKVGSHQQEQLKPRPKLNFLTALKGSDVDDNEGSKTLGISSVRNLHFAPPTTTDGRVTVAPPLDVFEDGCEFWKSTLVGHFVGQKLPYPVVNSIAKRIWSSYGLSEVLSSDNGFFIFNFDSVDHATNVLERASWHMANRPLVLKRWQPNMQFLKDDLARVPVWVRLYNVPLEYWTIKGLSCVASAVGVPLHADHTTLLRKRLSYARVCVEIDASKTLVKEYDLRCPNGLFITISAEYEWIPSKCSNCNVFGHTTTLCATNNIDNLKVVAEGKRNLGAMNSKSADNKQNQFQWQVVGKRNKGSVSGEKAPLASKVGNCNENGCSTSGINMSDCKMIDHAASDVHNAACHEDENPSSPLALKSLREDMNQEQGAASTALDQDMDTMGGDTDGEQTDKESTSTILTTPQTLNSTERETVNQLAIKARDSLEKKNKGSKASSKKHKKSGSSPGGTSRGLNDPIKHSELRRLIHQERIALFGLVETRVKDKNKDNVTQLLLRSWSFLYNYDFSCRGRIWVCWNADTVKVDVFGMSDQAIHVSVTILATNISFNTSIIYGDNNASLREALWSDIVSRSDGWESTPWILMGDFNAIRNQSDRLGGSTTWAGTMDRLDTCIREAKVDDLRYSGMHYTWSNQCPENLIMWKLDRVLVNEKWNLNFPLSEARFLPSGMSDHSPMVVKVIGND</sequence>
<dbReference type="EMBL" id="CM009307">
    <property type="protein sequence ID" value="PNS92921.1"/>
    <property type="molecule type" value="Genomic_DNA"/>
</dbReference>
<name>A0A2K1WWM8_POPTR</name>
<evidence type="ECO:0000259" key="2">
    <source>
        <dbReference type="Pfam" id="PF03372"/>
    </source>
</evidence>
<dbReference type="InterPro" id="IPR025558">
    <property type="entry name" value="DUF4283"/>
</dbReference>
<evidence type="ECO:0000256" key="1">
    <source>
        <dbReference type="SAM" id="MobiDB-lite"/>
    </source>
</evidence>
<dbReference type="PANTHER" id="PTHR31286">
    <property type="entry name" value="GLYCINE-RICH CELL WALL STRUCTURAL PROTEIN 1.8-LIKE"/>
    <property type="match status" value="1"/>
</dbReference>
<feature type="compositionally biased region" description="Basic and acidic residues" evidence="1">
    <location>
        <begin position="502"/>
        <end position="511"/>
    </location>
</feature>
<evidence type="ECO:0000259" key="3">
    <source>
        <dbReference type="Pfam" id="PF14111"/>
    </source>
</evidence>
<evidence type="ECO:0000313" key="5">
    <source>
        <dbReference type="Proteomes" id="UP000006729"/>
    </source>
</evidence>
<dbReference type="SUPFAM" id="SSF56219">
    <property type="entry name" value="DNase I-like"/>
    <property type="match status" value="1"/>
</dbReference>
<dbReference type="Gene3D" id="3.60.10.10">
    <property type="entry name" value="Endonuclease/exonuclease/phosphatase"/>
    <property type="match status" value="1"/>
</dbReference>
<proteinExistence type="predicted"/>
<organism evidence="4 5">
    <name type="scientific">Populus trichocarpa</name>
    <name type="common">Western balsam poplar</name>
    <name type="synonym">Populus balsamifera subsp. trichocarpa</name>
    <dbReference type="NCBI Taxonomy" id="3694"/>
    <lineage>
        <taxon>Eukaryota</taxon>
        <taxon>Viridiplantae</taxon>
        <taxon>Streptophyta</taxon>
        <taxon>Embryophyta</taxon>
        <taxon>Tracheophyta</taxon>
        <taxon>Spermatophyta</taxon>
        <taxon>Magnoliopsida</taxon>
        <taxon>eudicotyledons</taxon>
        <taxon>Gunneridae</taxon>
        <taxon>Pentapetalae</taxon>
        <taxon>rosids</taxon>
        <taxon>fabids</taxon>
        <taxon>Malpighiales</taxon>
        <taxon>Salicaceae</taxon>
        <taxon>Saliceae</taxon>
        <taxon>Populus</taxon>
    </lineage>
</organism>
<dbReference type="Pfam" id="PF14111">
    <property type="entry name" value="DUF4283"/>
    <property type="match status" value="1"/>
</dbReference>
<dbReference type="Pfam" id="PF03372">
    <property type="entry name" value="Exo_endo_phos"/>
    <property type="match status" value="1"/>
</dbReference>
<gene>
    <name evidence="4" type="ORF">POPTR_018G060700</name>
</gene>
<reference evidence="4 5" key="1">
    <citation type="journal article" date="2006" name="Science">
        <title>The genome of black cottonwood, Populus trichocarpa (Torr. &amp; Gray).</title>
        <authorList>
            <person name="Tuskan G.A."/>
            <person name="Difazio S."/>
            <person name="Jansson S."/>
            <person name="Bohlmann J."/>
            <person name="Grigoriev I."/>
            <person name="Hellsten U."/>
            <person name="Putnam N."/>
            <person name="Ralph S."/>
            <person name="Rombauts S."/>
            <person name="Salamov A."/>
            <person name="Schein J."/>
            <person name="Sterck L."/>
            <person name="Aerts A."/>
            <person name="Bhalerao R.R."/>
            <person name="Bhalerao R.P."/>
            <person name="Blaudez D."/>
            <person name="Boerjan W."/>
            <person name="Brun A."/>
            <person name="Brunner A."/>
            <person name="Busov V."/>
            <person name="Campbell M."/>
            <person name="Carlson J."/>
            <person name="Chalot M."/>
            <person name="Chapman J."/>
            <person name="Chen G.L."/>
            <person name="Cooper D."/>
            <person name="Coutinho P.M."/>
            <person name="Couturier J."/>
            <person name="Covert S."/>
            <person name="Cronk Q."/>
            <person name="Cunningham R."/>
            <person name="Davis J."/>
            <person name="Degroeve S."/>
            <person name="Dejardin A."/>
            <person name="Depamphilis C."/>
            <person name="Detter J."/>
            <person name="Dirks B."/>
            <person name="Dubchak I."/>
            <person name="Duplessis S."/>
            <person name="Ehlting J."/>
            <person name="Ellis B."/>
            <person name="Gendler K."/>
            <person name="Goodstein D."/>
            <person name="Gribskov M."/>
            <person name="Grimwood J."/>
            <person name="Groover A."/>
            <person name="Gunter L."/>
            <person name="Hamberger B."/>
            <person name="Heinze B."/>
            <person name="Helariutta Y."/>
            <person name="Henrissat B."/>
            <person name="Holligan D."/>
            <person name="Holt R."/>
            <person name="Huang W."/>
            <person name="Islam-Faridi N."/>
            <person name="Jones S."/>
            <person name="Jones-Rhoades M."/>
            <person name="Jorgensen R."/>
            <person name="Joshi C."/>
            <person name="Kangasjarvi J."/>
            <person name="Karlsson J."/>
            <person name="Kelleher C."/>
            <person name="Kirkpatrick R."/>
            <person name="Kirst M."/>
            <person name="Kohler A."/>
            <person name="Kalluri U."/>
            <person name="Larimer F."/>
            <person name="Leebens-Mack J."/>
            <person name="Leple J.C."/>
            <person name="Locascio P."/>
            <person name="Lou Y."/>
            <person name="Lucas S."/>
            <person name="Martin F."/>
            <person name="Montanini B."/>
            <person name="Napoli C."/>
            <person name="Nelson D.R."/>
            <person name="Nelson C."/>
            <person name="Nieminen K."/>
            <person name="Nilsson O."/>
            <person name="Pereda V."/>
            <person name="Peter G."/>
            <person name="Philippe R."/>
            <person name="Pilate G."/>
            <person name="Poliakov A."/>
            <person name="Razumovskaya J."/>
            <person name="Richardson P."/>
            <person name="Rinaldi C."/>
            <person name="Ritland K."/>
            <person name="Rouze P."/>
            <person name="Ryaboy D."/>
            <person name="Schmutz J."/>
            <person name="Schrader J."/>
            <person name="Segerman B."/>
            <person name="Shin H."/>
            <person name="Siddiqui A."/>
            <person name="Sterky F."/>
            <person name="Terry A."/>
            <person name="Tsai C.J."/>
            <person name="Uberbacher E."/>
            <person name="Unneberg P."/>
            <person name="Vahala J."/>
            <person name="Wall K."/>
            <person name="Wessler S."/>
            <person name="Yang G."/>
            <person name="Yin T."/>
            <person name="Douglas C."/>
            <person name="Marra M."/>
            <person name="Sandberg G."/>
            <person name="Van de Peer Y."/>
            <person name="Rokhsar D."/>
        </authorList>
    </citation>
    <scope>NUCLEOTIDE SEQUENCE [LARGE SCALE GENOMIC DNA]</scope>
    <source>
        <strain evidence="5">cv. Nisqually</strain>
    </source>
</reference>
<evidence type="ECO:0000313" key="4">
    <source>
        <dbReference type="EMBL" id="PNS92921.1"/>
    </source>
</evidence>
<accession>A0A2K1WWM8</accession>
<dbReference type="AlphaFoldDB" id="A0A2K1WWM8"/>
<feature type="domain" description="Endonuclease/exonuclease/phosphatase" evidence="2">
    <location>
        <begin position="532"/>
        <end position="751"/>
    </location>
</feature>
<feature type="compositionally biased region" description="Polar residues" evidence="1">
    <location>
        <begin position="478"/>
        <end position="490"/>
    </location>
</feature>
<dbReference type="PANTHER" id="PTHR31286:SF99">
    <property type="entry name" value="DUF4283 DOMAIN-CONTAINING PROTEIN"/>
    <property type="match status" value="1"/>
</dbReference>
<dbReference type="GO" id="GO:0003824">
    <property type="term" value="F:catalytic activity"/>
    <property type="evidence" value="ECO:0007669"/>
    <property type="project" value="InterPro"/>
</dbReference>
<dbReference type="Proteomes" id="UP000006729">
    <property type="component" value="Chromosome 18"/>
</dbReference>
<feature type="domain" description="DUF4283" evidence="3">
    <location>
        <begin position="150"/>
        <end position="232"/>
    </location>
</feature>
<dbReference type="InterPro" id="IPR036691">
    <property type="entry name" value="Endo/exonu/phosph_ase_sf"/>
</dbReference>
<dbReference type="InParanoid" id="A0A2K1WWM8"/>
<feature type="region of interest" description="Disordered" evidence="1">
    <location>
        <begin position="445"/>
        <end position="538"/>
    </location>
</feature>
<feature type="compositionally biased region" description="Polar residues" evidence="1">
    <location>
        <begin position="448"/>
        <end position="457"/>
    </location>
</feature>
<dbReference type="InterPro" id="IPR005135">
    <property type="entry name" value="Endo/exonuclease/phosphatase"/>
</dbReference>
<protein>
    <submittedName>
        <fullName evidence="4">Uncharacterized protein</fullName>
    </submittedName>
</protein>